<name>A0AAV4K8D2_9DEIO</name>
<proteinExistence type="predicted"/>
<sequence length="64" mass="6679">MRLRKPRAAPRRCFLGEQAGTDVQGPTCLAADSFKAKPVEAAERGEAGSAATALDGLFKKEGAC</sequence>
<comment type="caution">
    <text evidence="2">The sequence shown here is derived from an EMBL/GenBank/DDBJ whole genome shotgun (WGS) entry which is preliminary data.</text>
</comment>
<evidence type="ECO:0000313" key="4">
    <source>
        <dbReference type="Proteomes" id="UP000652720"/>
    </source>
</evidence>
<dbReference type="Proteomes" id="UP000652720">
    <property type="component" value="Unassembled WGS sequence"/>
</dbReference>
<reference evidence="1" key="1">
    <citation type="journal article" date="2014" name="Int. J. Syst. Evol. Microbiol.">
        <title>Complete genome of a new Firmicutes species belonging to the dominant human colonic microbiota ('Ruminococcus bicirculans') reveals two chromosomes and a selective capacity to utilize plant glucans.</title>
        <authorList>
            <consortium name="NISC Comparative Sequencing Program"/>
            <person name="Wegmann U."/>
            <person name="Louis P."/>
            <person name="Goesmann A."/>
            <person name="Henrissat B."/>
            <person name="Duncan S.H."/>
            <person name="Flint H.J."/>
        </authorList>
    </citation>
    <scope>NUCLEOTIDE SEQUENCE</scope>
    <source>
        <strain evidence="1">CGMCC 1.8884</strain>
    </source>
</reference>
<evidence type="ECO:0000313" key="1">
    <source>
        <dbReference type="EMBL" id="GGI69711.1"/>
    </source>
</evidence>
<dbReference type="AlphaFoldDB" id="A0AAV4K8D2"/>
<dbReference type="EMBL" id="BMMA01000078">
    <property type="protein sequence ID" value="GGI95201.1"/>
    <property type="molecule type" value="Genomic_DNA"/>
</dbReference>
<gene>
    <name evidence="1" type="ORF">GCM10008021_32310</name>
    <name evidence="2" type="ORF">GCM10010914_32120</name>
</gene>
<dbReference type="Proteomes" id="UP000630135">
    <property type="component" value="Unassembled WGS sequence"/>
</dbReference>
<evidence type="ECO:0000313" key="3">
    <source>
        <dbReference type="Proteomes" id="UP000630135"/>
    </source>
</evidence>
<reference evidence="2" key="4">
    <citation type="submission" date="2023-08" db="EMBL/GenBank/DDBJ databases">
        <authorList>
            <person name="Sun Q."/>
            <person name="Zhou Y."/>
        </authorList>
    </citation>
    <scope>NUCLEOTIDE SEQUENCE</scope>
    <source>
        <strain evidence="1">CGMCC 1.8884</strain>
        <strain evidence="2">CGMCC 1.8885</strain>
    </source>
</reference>
<reference evidence="3" key="3">
    <citation type="journal article" date="2019" name="Int. J. Syst. Evol. Microbiol.">
        <title>The Global Catalogue of Microorganisms (GCM) 10K type strain sequencing project: providing services to taxonomists for standard genome sequencing and annotation.</title>
        <authorList>
            <consortium name="The Broad Institute Genomics Platform"/>
            <consortium name="The Broad Institute Genome Sequencing Center for Infectious Disease"/>
            <person name="Wu L."/>
            <person name="Ma J."/>
        </authorList>
    </citation>
    <scope>NUCLEOTIDE SEQUENCE [LARGE SCALE GENOMIC DNA]</scope>
    <source>
        <strain evidence="3">CGMCC 1.8884</strain>
    </source>
</reference>
<reference evidence="2" key="2">
    <citation type="journal article" date="2014" name="Int. J. Syst. Evol. Microbiol.">
        <title>Complete genome sequence of Corynebacterium casei LMG S-19264T (=DSM 44701T), isolated from a smear-ripened cheese.</title>
        <authorList>
            <consortium name="US DOE Joint Genome Institute (JGI-PGF)"/>
            <person name="Walter F."/>
            <person name="Albersmeier A."/>
            <person name="Kalinowski J."/>
            <person name="Ruckert C."/>
        </authorList>
    </citation>
    <scope>NUCLEOTIDE SEQUENCE</scope>
    <source>
        <strain evidence="2">CGMCC 1.8885</strain>
    </source>
</reference>
<organism evidence="2 4">
    <name type="scientific">Deinococcus wulumuqiensis</name>
    <dbReference type="NCBI Taxonomy" id="980427"/>
    <lineage>
        <taxon>Bacteria</taxon>
        <taxon>Thermotogati</taxon>
        <taxon>Deinococcota</taxon>
        <taxon>Deinococci</taxon>
        <taxon>Deinococcales</taxon>
        <taxon>Deinococcaceae</taxon>
        <taxon>Deinococcus</taxon>
    </lineage>
</organism>
<dbReference type="EMBL" id="BMLZ01000109">
    <property type="protein sequence ID" value="GGI69711.1"/>
    <property type="molecule type" value="Genomic_DNA"/>
</dbReference>
<keyword evidence="3" id="KW-1185">Reference proteome</keyword>
<accession>A0AAV4K8D2</accession>
<evidence type="ECO:0000313" key="2">
    <source>
        <dbReference type="EMBL" id="GGI95201.1"/>
    </source>
</evidence>
<protein>
    <submittedName>
        <fullName evidence="2">Uncharacterized protein</fullName>
    </submittedName>
</protein>